<dbReference type="SMART" id="SM00184">
    <property type="entry name" value="RING"/>
    <property type="match status" value="1"/>
</dbReference>
<proteinExistence type="predicted"/>
<sequence length="199" mass="22853">MNVVLVFISCLPNLVVPTMLSSFMSFYVLAVMFYNGTANKTFLLLCCMALFLIWCYVLVSLFRHCAELFMLDYYYEREQMGDIESLPNARARVAIARIRANREHWQTIQLHPFPCETRTTARLAIRALPPAVSFRDDQTSESLHDCSICLEKFMNGDSIQPFGVCVHQFHSSCLNLWLLRGKSSCPLCRMELPIPTYSS</sequence>
<keyword evidence="5" id="KW-1185">Reference proteome</keyword>
<feature type="transmembrane region" description="Helical" evidence="2">
    <location>
        <begin position="6"/>
        <end position="30"/>
    </location>
</feature>
<keyword evidence="1" id="KW-0862">Zinc</keyword>
<dbReference type="AlphaFoldDB" id="A0AA86SKP7"/>
<keyword evidence="2" id="KW-1133">Transmembrane helix</keyword>
<accession>A0AA86SKP7</accession>
<evidence type="ECO:0000313" key="5">
    <source>
        <dbReference type="Proteomes" id="UP001189624"/>
    </source>
</evidence>
<dbReference type="PANTHER" id="PTHR45676">
    <property type="entry name" value="RING-H2 FINGER PROTEIN ATL51-RELATED"/>
    <property type="match status" value="1"/>
</dbReference>
<dbReference type="GO" id="GO:0008270">
    <property type="term" value="F:zinc ion binding"/>
    <property type="evidence" value="ECO:0007669"/>
    <property type="project" value="UniProtKB-KW"/>
</dbReference>
<name>A0AA86SKP7_9FABA</name>
<dbReference type="Pfam" id="PF13639">
    <property type="entry name" value="zf-RING_2"/>
    <property type="match status" value="1"/>
</dbReference>
<organism evidence="4 5">
    <name type="scientific">Sphenostylis stenocarpa</name>
    <dbReference type="NCBI Taxonomy" id="92480"/>
    <lineage>
        <taxon>Eukaryota</taxon>
        <taxon>Viridiplantae</taxon>
        <taxon>Streptophyta</taxon>
        <taxon>Embryophyta</taxon>
        <taxon>Tracheophyta</taxon>
        <taxon>Spermatophyta</taxon>
        <taxon>Magnoliopsida</taxon>
        <taxon>eudicotyledons</taxon>
        <taxon>Gunneridae</taxon>
        <taxon>Pentapetalae</taxon>
        <taxon>rosids</taxon>
        <taxon>fabids</taxon>
        <taxon>Fabales</taxon>
        <taxon>Fabaceae</taxon>
        <taxon>Papilionoideae</taxon>
        <taxon>50 kb inversion clade</taxon>
        <taxon>NPAAA clade</taxon>
        <taxon>indigoferoid/millettioid clade</taxon>
        <taxon>Phaseoleae</taxon>
        <taxon>Sphenostylis</taxon>
    </lineage>
</organism>
<keyword evidence="1" id="KW-0863">Zinc-finger</keyword>
<keyword evidence="2" id="KW-0472">Membrane</keyword>
<gene>
    <name evidence="4" type="ORF">AYBTSS11_LOCUS19831</name>
</gene>
<evidence type="ECO:0000256" key="2">
    <source>
        <dbReference type="SAM" id="Phobius"/>
    </source>
</evidence>
<reference evidence="4" key="1">
    <citation type="submission" date="2023-10" db="EMBL/GenBank/DDBJ databases">
        <authorList>
            <person name="Domelevo Entfellner J.-B."/>
        </authorList>
    </citation>
    <scope>NUCLEOTIDE SEQUENCE</scope>
</reference>
<keyword evidence="1" id="KW-0479">Metal-binding</keyword>
<dbReference type="InterPro" id="IPR001841">
    <property type="entry name" value="Znf_RING"/>
</dbReference>
<dbReference type="InterPro" id="IPR013083">
    <property type="entry name" value="Znf_RING/FYVE/PHD"/>
</dbReference>
<evidence type="ECO:0000259" key="3">
    <source>
        <dbReference type="PROSITE" id="PS50089"/>
    </source>
</evidence>
<evidence type="ECO:0000256" key="1">
    <source>
        <dbReference type="PROSITE-ProRule" id="PRU00175"/>
    </source>
</evidence>
<dbReference type="Proteomes" id="UP001189624">
    <property type="component" value="Chromosome 6"/>
</dbReference>
<dbReference type="Gene3D" id="3.30.40.10">
    <property type="entry name" value="Zinc/RING finger domain, C3HC4 (zinc finger)"/>
    <property type="match status" value="1"/>
</dbReference>
<dbReference type="PANTHER" id="PTHR45676:SF41">
    <property type="entry name" value="RING-H2 FINGER PROTEIN ATL66"/>
    <property type="match status" value="1"/>
</dbReference>
<feature type="domain" description="RING-type" evidence="3">
    <location>
        <begin position="146"/>
        <end position="189"/>
    </location>
</feature>
<protein>
    <recommendedName>
        <fullName evidence="3">RING-type domain-containing protein</fullName>
    </recommendedName>
</protein>
<keyword evidence="2" id="KW-0812">Transmembrane</keyword>
<dbReference type="PROSITE" id="PS50089">
    <property type="entry name" value="ZF_RING_2"/>
    <property type="match status" value="1"/>
</dbReference>
<dbReference type="SUPFAM" id="SSF57850">
    <property type="entry name" value="RING/U-box"/>
    <property type="match status" value="1"/>
</dbReference>
<dbReference type="EMBL" id="OY731403">
    <property type="protein sequence ID" value="CAJ1963545.1"/>
    <property type="molecule type" value="Genomic_DNA"/>
</dbReference>
<evidence type="ECO:0000313" key="4">
    <source>
        <dbReference type="EMBL" id="CAJ1963545.1"/>
    </source>
</evidence>
<feature type="transmembrane region" description="Helical" evidence="2">
    <location>
        <begin position="42"/>
        <end position="62"/>
    </location>
</feature>
<dbReference type="Gramene" id="rna-AYBTSS11_LOCUS19831">
    <property type="protein sequence ID" value="CAJ1963545.1"/>
    <property type="gene ID" value="gene-AYBTSS11_LOCUS19831"/>
</dbReference>